<evidence type="ECO:0000259" key="6">
    <source>
        <dbReference type="PROSITE" id="PS50075"/>
    </source>
</evidence>
<dbReference type="InterPro" id="IPR023213">
    <property type="entry name" value="CAT-like_dom_sf"/>
</dbReference>
<dbReference type="InterPro" id="IPR044894">
    <property type="entry name" value="TubC_N_sf"/>
</dbReference>
<evidence type="ECO:0000256" key="2">
    <source>
        <dbReference type="ARBA" id="ARBA00006432"/>
    </source>
</evidence>
<dbReference type="InterPro" id="IPR006162">
    <property type="entry name" value="Ppantetheine_attach_site"/>
</dbReference>
<dbReference type="GO" id="GO:0043041">
    <property type="term" value="P:amino acid activation for nonribosomal peptide biosynthetic process"/>
    <property type="evidence" value="ECO:0007669"/>
    <property type="project" value="UniProtKB-ARBA"/>
</dbReference>
<proteinExistence type="inferred from homology"/>
<dbReference type="Gene3D" id="3.30.559.10">
    <property type="entry name" value="Chloramphenicol acetyltransferase-like domain"/>
    <property type="match status" value="2"/>
</dbReference>
<organism evidence="7 8">
    <name type="scientific">Scytonema hofmannii PCC 7110</name>
    <dbReference type="NCBI Taxonomy" id="128403"/>
    <lineage>
        <taxon>Bacteria</taxon>
        <taxon>Bacillati</taxon>
        <taxon>Cyanobacteriota</taxon>
        <taxon>Cyanophyceae</taxon>
        <taxon>Nostocales</taxon>
        <taxon>Scytonemataceae</taxon>
        <taxon>Scytonema</taxon>
    </lineage>
</organism>
<dbReference type="PANTHER" id="PTHR45398:SF1">
    <property type="entry name" value="ENZYME, PUTATIVE (JCVI)-RELATED"/>
    <property type="match status" value="1"/>
</dbReference>
<dbReference type="PANTHER" id="PTHR45398">
    <property type="match status" value="1"/>
</dbReference>
<dbReference type="InterPro" id="IPR045851">
    <property type="entry name" value="AMP-bd_C_sf"/>
</dbReference>
<evidence type="ECO:0000256" key="1">
    <source>
        <dbReference type="ARBA" id="ARBA00001957"/>
    </source>
</evidence>
<keyword evidence="5" id="KW-0045">Antibiotic biosynthesis</keyword>
<keyword evidence="4" id="KW-0597">Phosphoprotein</keyword>
<dbReference type="NCBIfam" id="TIGR01733">
    <property type="entry name" value="AA-adenyl-dom"/>
    <property type="match status" value="1"/>
</dbReference>
<reference evidence="7 8" key="1">
    <citation type="journal article" date="2013" name="Genome Biol. Evol.">
        <title>Genomes of Stigonematalean cyanobacteria (subsection V) and the evolution of oxygenic photosynthesis from prokaryotes to plastids.</title>
        <authorList>
            <person name="Dagan T."/>
            <person name="Roettger M."/>
            <person name="Stucken K."/>
            <person name="Landan G."/>
            <person name="Koch R."/>
            <person name="Major P."/>
            <person name="Gould S.B."/>
            <person name="Goremykin V.V."/>
            <person name="Rippka R."/>
            <person name="Tandeau de Marsac N."/>
            <person name="Gugger M."/>
            <person name="Lockhart P.J."/>
            <person name="Allen J.F."/>
            <person name="Brune I."/>
            <person name="Maus I."/>
            <person name="Puhler A."/>
            <person name="Martin W.F."/>
        </authorList>
    </citation>
    <scope>NUCLEOTIDE SEQUENCE [LARGE SCALE GENOMIC DNA]</scope>
    <source>
        <strain evidence="7 8">PCC 7110</strain>
    </source>
</reference>
<dbReference type="InterPro" id="IPR041464">
    <property type="entry name" value="TubC_N"/>
</dbReference>
<dbReference type="OrthoDB" id="9757538at2"/>
<dbReference type="Pfam" id="PF00668">
    <property type="entry name" value="Condensation"/>
    <property type="match status" value="2"/>
</dbReference>
<dbReference type="CDD" id="cd19531">
    <property type="entry name" value="LCL_NRPS-like"/>
    <property type="match status" value="1"/>
</dbReference>
<dbReference type="GO" id="GO:0017000">
    <property type="term" value="P:antibiotic biosynthetic process"/>
    <property type="evidence" value="ECO:0007669"/>
    <property type="project" value="UniProtKB-KW"/>
</dbReference>
<name>A0A139XDG7_9CYAN</name>
<dbReference type="PROSITE" id="PS00012">
    <property type="entry name" value="PHOSPHOPANTETHEINE"/>
    <property type="match status" value="1"/>
</dbReference>
<dbReference type="GO" id="GO:0003824">
    <property type="term" value="F:catalytic activity"/>
    <property type="evidence" value="ECO:0007669"/>
    <property type="project" value="InterPro"/>
</dbReference>
<dbReference type="Pfam" id="PF00550">
    <property type="entry name" value="PP-binding"/>
    <property type="match status" value="1"/>
</dbReference>
<dbReference type="PROSITE" id="PS50075">
    <property type="entry name" value="CARRIER"/>
    <property type="match status" value="1"/>
</dbReference>
<dbReference type="Gene3D" id="1.10.10.1830">
    <property type="entry name" value="Non-ribosomal peptide synthase, adenylation domain"/>
    <property type="match status" value="1"/>
</dbReference>
<dbReference type="Gene3D" id="3.30.300.30">
    <property type="match status" value="1"/>
</dbReference>
<dbReference type="RefSeq" id="WP_017742647.1">
    <property type="nucleotide sequence ID" value="NZ_KQ976354.1"/>
</dbReference>
<dbReference type="SUPFAM" id="SSF56801">
    <property type="entry name" value="Acetyl-CoA synthetase-like"/>
    <property type="match status" value="1"/>
</dbReference>
<feature type="domain" description="Carrier" evidence="6">
    <location>
        <begin position="1036"/>
        <end position="1110"/>
    </location>
</feature>
<dbReference type="Pfam" id="PF13193">
    <property type="entry name" value="AMP-binding_C"/>
    <property type="match status" value="1"/>
</dbReference>
<dbReference type="Gene3D" id="2.30.38.10">
    <property type="entry name" value="Luciferase, Domain 3"/>
    <property type="match status" value="1"/>
</dbReference>
<dbReference type="InterPro" id="IPR036736">
    <property type="entry name" value="ACP-like_sf"/>
</dbReference>
<dbReference type="InterPro" id="IPR025110">
    <property type="entry name" value="AMP-bd_C"/>
</dbReference>
<dbReference type="SUPFAM" id="SSF52777">
    <property type="entry name" value="CoA-dependent acyltransferases"/>
    <property type="match status" value="4"/>
</dbReference>
<keyword evidence="8" id="KW-1185">Reference proteome</keyword>
<evidence type="ECO:0000313" key="8">
    <source>
        <dbReference type="Proteomes" id="UP000076925"/>
    </source>
</evidence>
<dbReference type="GO" id="GO:0044550">
    <property type="term" value="P:secondary metabolite biosynthetic process"/>
    <property type="evidence" value="ECO:0007669"/>
    <property type="project" value="UniProtKB-ARBA"/>
</dbReference>
<dbReference type="Gene3D" id="3.30.559.30">
    <property type="entry name" value="Nonribosomal peptide synthetase, condensation domain"/>
    <property type="match status" value="2"/>
</dbReference>
<gene>
    <name evidence="7" type="ORF">WA1_15415</name>
</gene>
<dbReference type="FunFam" id="1.10.1200.10:FF:000005">
    <property type="entry name" value="Nonribosomal peptide synthetase 1"/>
    <property type="match status" value="1"/>
</dbReference>
<dbReference type="Pfam" id="PF00501">
    <property type="entry name" value="AMP-binding"/>
    <property type="match status" value="1"/>
</dbReference>
<comment type="cofactor">
    <cofactor evidence="1">
        <name>pantetheine 4'-phosphate</name>
        <dbReference type="ChEBI" id="CHEBI:47942"/>
    </cofactor>
</comment>
<dbReference type="EMBL" id="ANNX02000017">
    <property type="protein sequence ID" value="KYC42725.1"/>
    <property type="molecule type" value="Genomic_DNA"/>
</dbReference>
<dbReference type="FunFam" id="3.40.50.12780:FF:000012">
    <property type="entry name" value="Non-ribosomal peptide synthetase"/>
    <property type="match status" value="1"/>
</dbReference>
<dbReference type="SUPFAM" id="SSF47336">
    <property type="entry name" value="ACP-like"/>
    <property type="match status" value="1"/>
</dbReference>
<comment type="caution">
    <text evidence="7">The sequence shown here is derived from an EMBL/GenBank/DDBJ whole genome shotgun (WGS) entry which is preliminary data.</text>
</comment>
<dbReference type="NCBIfam" id="TIGR01720">
    <property type="entry name" value="NRPS-para261"/>
    <property type="match status" value="1"/>
</dbReference>
<evidence type="ECO:0000256" key="5">
    <source>
        <dbReference type="ARBA" id="ARBA00023194"/>
    </source>
</evidence>
<dbReference type="FunFam" id="3.30.559.10:FF:000012">
    <property type="entry name" value="Non-ribosomal peptide synthetase"/>
    <property type="match status" value="1"/>
</dbReference>
<dbReference type="Pfam" id="PF18563">
    <property type="entry name" value="TubC_N"/>
    <property type="match status" value="1"/>
</dbReference>
<dbReference type="Gene3D" id="1.10.1200.10">
    <property type="entry name" value="ACP-like"/>
    <property type="match status" value="1"/>
</dbReference>
<dbReference type="FunFam" id="2.30.38.10:FF:000001">
    <property type="entry name" value="Non-ribosomal peptide synthetase PvdI"/>
    <property type="match status" value="1"/>
</dbReference>
<dbReference type="STRING" id="128403.WA1_15415"/>
<dbReference type="GO" id="GO:0008610">
    <property type="term" value="P:lipid biosynthetic process"/>
    <property type="evidence" value="ECO:0007669"/>
    <property type="project" value="UniProtKB-ARBA"/>
</dbReference>
<dbReference type="InterPro" id="IPR010060">
    <property type="entry name" value="NRPS_synth"/>
</dbReference>
<dbReference type="Proteomes" id="UP000076925">
    <property type="component" value="Unassembled WGS sequence"/>
</dbReference>
<dbReference type="InterPro" id="IPR001242">
    <property type="entry name" value="Condensation_dom"/>
</dbReference>
<dbReference type="FunFam" id="3.40.50.980:FF:000001">
    <property type="entry name" value="Non-ribosomal peptide synthetase"/>
    <property type="match status" value="1"/>
</dbReference>
<dbReference type="InterPro" id="IPR009081">
    <property type="entry name" value="PP-bd_ACP"/>
</dbReference>
<dbReference type="InterPro" id="IPR000873">
    <property type="entry name" value="AMP-dep_synth/lig_dom"/>
</dbReference>
<evidence type="ECO:0000256" key="3">
    <source>
        <dbReference type="ARBA" id="ARBA00022450"/>
    </source>
</evidence>
<protein>
    <submittedName>
        <fullName evidence="7">Non-ribosomal peptide synthetase</fullName>
    </submittedName>
</protein>
<keyword evidence="3" id="KW-0596">Phosphopantetheine</keyword>
<sequence>MTVFKFLSSLESLGIDIWLEDDQLRYRAPKGVMTSTIKQELMESKTEILSFLRKARDAKQSTARPILPIERNRDLPLSFSQQRMWFLYELDRENTSYNESLQLRISGVPNVALLEQSINEIIHRHEALRTIFTTVDGLAVQRILPSLTINIPVLDLQGLKEAEIQQRVIDGIRKPFDLEKQPLLRVSLLRLKPELHLLILTIHHIIVDGWSIGIFIKELSDLYQAFSVGSPTPLPKLTIQYGDFAVWQREWLTEELQQQLDYWKQQLADAPPLLELPTDYPRPSVQSFSGAVKKWQLNSNLSAQLKTLSQESGTTLFVTLLVAFVVLLHRYSHQDDICIGSPFANRNRTEIEPLIGCFINTLVLRTQINDRSSFRELIARVHSVVLDAHAHQDVPFEQVVEAIQPERSLGYNPLFQVIFVLENFSLDTLELPDISLTPEIVEQDTAQVDLRLAIWQTQQGLIGSWRYNSDLFDASTIERMASHFVTLLEGIVANPLQKISQLPLLTEVEQQQLLVEWNKTQVDYPSSKCIHQLFEEQVERTPDAVAVVFENQQLTYRQLNSRSNQLAHYLKSLGVGADVLVGLCVERSPDTIIGLLGILKAGGAYLPLDPEYPTERLLVMLKDARVPVLLTQQNIIAGLPQHQAELVCLDTDWRRISQAVESNPVCEIQPENLAYAIYTSGSTGEPKGVLIQHSSVVNLANGLHQAIYSQHQRSRLQVSLNGSLAFDTSVKQIIQLIYGHALDIVPEKVRFDGNAMLSYLWQQKIDVLDCTPSQLGLLISAGLLDSEAAPQYVLVGGEPIDESMWATLAQAHNINFYNVYGPTECTVDTTVCLITANLKPVIGRPITNVKTYILDEYLQPVPVGVPGELHVGGAGLARGYLNAKELTQKKLIPNPFDKTAGSRLYKTGDLARYLSDGNIEYLGRIDNQVKIRGFRIELGEIEAVLGQYPHVQTACVISHEDRPGIKRLVAYIVPQKDVTPTTSELRQFLKTRLPDYMVPSAFVILEALPLTRNGKVDRRALKAPDLREGLEVSFVAPHTPEEEILAQIWSEVLRVEQVGIHDNFFELGGDSILTIQIIVRARQAGLQLIPKQFFTHQTIAELAVVAETNRVAQIEQGLVTGAVTLTPIQQRFFEQNSPEKHHYNQSFLLSVPSNLKPELLEQAWQQLLVHHDALRLRFTQPDDRWQQIHSTGCDRVTVSFVDLSTLPDSEQQTTIAATASSLQASLQLAENLVQVAFFWLGVDKRARLLIIIHHLVVDGVSWRILLEDLQTAYQQLSQGQTISLPAKTTSFKDWAQHLVEYGQSDVLKSELPYWLSVSSASVYSIPVDHTAGANTVSSARTISVFLNEAQTQALLQDVPKAYKTQINDVLLTALALVLSRWTHSESVFFNLEGHGRENIVDGVDLSRTVGWFTTIFPVVLNIPATDKDNIGDVLKSVKEQLRTIPNKGIGYGLLRYLSQKPEIIAQLQTSKQAEISFNYLGQFAQVLNQSSMMQIASESSGQNHSLHHPRPHLLDINAIIIDERLQIDWTYSSNFHQPRTIEKIAQEFLETLQELIDHCLSSENGGYTPTDFPLLQLNQSELDRIFANL</sequence>
<accession>A0A139XDG7</accession>
<evidence type="ECO:0000256" key="4">
    <source>
        <dbReference type="ARBA" id="ARBA00022553"/>
    </source>
</evidence>
<dbReference type="Gene3D" id="3.40.50.980">
    <property type="match status" value="2"/>
</dbReference>
<dbReference type="InterPro" id="IPR010071">
    <property type="entry name" value="AA_adenyl_dom"/>
</dbReference>
<dbReference type="CDD" id="cd19534">
    <property type="entry name" value="E_NRPS"/>
    <property type="match status" value="1"/>
</dbReference>
<evidence type="ECO:0000313" key="7">
    <source>
        <dbReference type="EMBL" id="KYC42725.1"/>
    </source>
</evidence>
<comment type="similarity">
    <text evidence="2">Belongs to the ATP-dependent AMP-binding enzyme family.</text>
</comment>
<dbReference type="FunFam" id="3.30.300.30:FF:000010">
    <property type="entry name" value="Enterobactin synthetase component F"/>
    <property type="match status" value="1"/>
</dbReference>